<reference evidence="1" key="1">
    <citation type="submission" date="2020-11" db="EMBL/GenBank/DDBJ databases">
        <authorList>
            <person name="Tran Van P."/>
        </authorList>
    </citation>
    <scope>NUCLEOTIDE SEQUENCE</scope>
</reference>
<organism evidence="1">
    <name type="scientific">Timema cristinae</name>
    <name type="common">Walking stick</name>
    <dbReference type="NCBI Taxonomy" id="61476"/>
    <lineage>
        <taxon>Eukaryota</taxon>
        <taxon>Metazoa</taxon>
        <taxon>Ecdysozoa</taxon>
        <taxon>Arthropoda</taxon>
        <taxon>Hexapoda</taxon>
        <taxon>Insecta</taxon>
        <taxon>Pterygota</taxon>
        <taxon>Neoptera</taxon>
        <taxon>Polyneoptera</taxon>
        <taxon>Phasmatodea</taxon>
        <taxon>Timematodea</taxon>
        <taxon>Timematoidea</taxon>
        <taxon>Timematidae</taxon>
        <taxon>Timema</taxon>
    </lineage>
</organism>
<protein>
    <submittedName>
        <fullName evidence="1">Uncharacterized protein</fullName>
    </submittedName>
</protein>
<accession>A0A7R9D191</accession>
<name>A0A7R9D191_TIMCR</name>
<dbReference type="EMBL" id="OC319398">
    <property type="protein sequence ID" value="CAD7405256.1"/>
    <property type="molecule type" value="Genomic_DNA"/>
</dbReference>
<gene>
    <name evidence="1" type="ORF">TCEB3V08_LOCUS7902</name>
</gene>
<sequence length="318" mass="35352">MTDMLTTELRVEQLNGALDRTTGDGKIKARIPGVRYGSVTNWHHNEGRNKLVPKPGARYITLQLSSQLGASVEGCYKLASQDSVGKMSDINSLNRKRGVYRRNFTKGTTSLKALLDMEDMDIITIQGKYRLLEEKANLLHSLDQEIFQHLIETEATEKDLINEVEVVDDYKRDISVENLCELYVLDISDPVLRKTKDEAKVATIELFLQTACINDESRTRGKDSPQSADKHDGPSSVFAMAVFCIQGSDGDTSGARTIKPRIQLVSTSFALTDTFGTGEPINSRNQPSQISAHAHLTTHALYSQKKLADSFIGRCEEI</sequence>
<dbReference type="AlphaFoldDB" id="A0A7R9D191"/>
<proteinExistence type="predicted"/>
<evidence type="ECO:0000313" key="1">
    <source>
        <dbReference type="EMBL" id="CAD7405256.1"/>
    </source>
</evidence>